<keyword evidence="9" id="KW-0238">DNA-binding</keyword>
<proteinExistence type="predicted"/>
<dbReference type="Pfam" id="PF02518">
    <property type="entry name" value="HATPase_c"/>
    <property type="match status" value="1"/>
</dbReference>
<dbReference type="eggNOG" id="COG0745">
    <property type="taxonomic scope" value="Bacteria"/>
</dbReference>
<feature type="modified residue" description="4-aspartylphosphate" evidence="11">
    <location>
        <position position="53"/>
    </location>
</feature>
<dbReference type="PROSITE" id="PS50109">
    <property type="entry name" value="HIS_KIN"/>
    <property type="match status" value="1"/>
</dbReference>
<evidence type="ECO:0000256" key="5">
    <source>
        <dbReference type="ARBA" id="ARBA00022679"/>
    </source>
</evidence>
<dbReference type="EMBL" id="CP000091">
    <property type="protein sequence ID" value="AAZ63952.1"/>
    <property type="molecule type" value="Genomic_DNA"/>
</dbReference>
<evidence type="ECO:0000256" key="11">
    <source>
        <dbReference type="PROSITE-ProRule" id="PRU00169"/>
    </source>
</evidence>
<keyword evidence="8" id="KW-0805">Transcription regulation</keyword>
<dbReference type="KEGG" id="reu:Reut_B4602"/>
<dbReference type="PROSITE" id="PS50885">
    <property type="entry name" value="HAMP"/>
    <property type="match status" value="1"/>
</dbReference>
<dbReference type="GO" id="GO:0003677">
    <property type="term" value="F:DNA binding"/>
    <property type="evidence" value="ECO:0007669"/>
    <property type="project" value="UniProtKB-KW"/>
</dbReference>
<evidence type="ECO:0000256" key="1">
    <source>
        <dbReference type="ARBA" id="ARBA00000085"/>
    </source>
</evidence>
<dbReference type="InterPro" id="IPR003661">
    <property type="entry name" value="HisK_dim/P_dom"/>
</dbReference>
<dbReference type="SUPFAM" id="SSF55874">
    <property type="entry name" value="ATPase domain of HSP90 chaperone/DNA topoisomerase II/histidine kinase"/>
    <property type="match status" value="1"/>
</dbReference>
<dbReference type="SMART" id="SM00448">
    <property type="entry name" value="REC"/>
    <property type="match status" value="1"/>
</dbReference>
<evidence type="ECO:0000256" key="4">
    <source>
        <dbReference type="ARBA" id="ARBA00022553"/>
    </source>
</evidence>
<keyword evidence="6 15" id="KW-0418">Kinase</keyword>
<dbReference type="AlphaFoldDB" id="Q46SD2"/>
<evidence type="ECO:0000256" key="8">
    <source>
        <dbReference type="ARBA" id="ARBA00023015"/>
    </source>
</evidence>
<dbReference type="EC" id="2.7.13.3" evidence="3"/>
<gene>
    <name evidence="15" type="ordered locus">Reut_B4602</name>
</gene>
<evidence type="ECO:0000256" key="9">
    <source>
        <dbReference type="ARBA" id="ARBA00023125"/>
    </source>
</evidence>
<keyword evidence="7" id="KW-0902">Two-component regulatory system</keyword>
<dbReference type="PANTHER" id="PTHR43547:SF2">
    <property type="entry name" value="HYBRID SIGNAL TRANSDUCTION HISTIDINE KINASE C"/>
    <property type="match status" value="1"/>
</dbReference>
<dbReference type="Gene3D" id="3.40.50.2300">
    <property type="match status" value="1"/>
</dbReference>
<dbReference type="PROSITE" id="PS50110">
    <property type="entry name" value="RESPONSE_REGULATORY"/>
    <property type="match status" value="1"/>
</dbReference>
<dbReference type="STRING" id="264198.Reut_B4602"/>
<dbReference type="Pfam" id="PF00072">
    <property type="entry name" value="Response_reg"/>
    <property type="match status" value="1"/>
</dbReference>
<dbReference type="InterPro" id="IPR036097">
    <property type="entry name" value="HisK_dim/P_sf"/>
</dbReference>
<name>Q46SD2_CUPPJ</name>
<feature type="domain" description="Histidine kinase" evidence="12">
    <location>
        <begin position="191"/>
        <end position="390"/>
    </location>
</feature>
<evidence type="ECO:0000259" key="13">
    <source>
        <dbReference type="PROSITE" id="PS50110"/>
    </source>
</evidence>
<dbReference type="InterPro" id="IPR005467">
    <property type="entry name" value="His_kinase_dom"/>
</dbReference>
<evidence type="ECO:0000256" key="2">
    <source>
        <dbReference type="ARBA" id="ARBA00004370"/>
    </source>
</evidence>
<evidence type="ECO:0000256" key="10">
    <source>
        <dbReference type="ARBA" id="ARBA00023163"/>
    </source>
</evidence>
<evidence type="ECO:0000313" key="15">
    <source>
        <dbReference type="EMBL" id="AAZ63952.1"/>
    </source>
</evidence>
<evidence type="ECO:0000259" key="14">
    <source>
        <dbReference type="PROSITE" id="PS50885"/>
    </source>
</evidence>
<dbReference type="PRINTS" id="PR00344">
    <property type="entry name" value="BCTRLSENSOR"/>
</dbReference>
<keyword evidence="5" id="KW-0808">Transferase</keyword>
<dbReference type="InterPro" id="IPR003660">
    <property type="entry name" value="HAMP_dom"/>
</dbReference>
<accession>Q46SD2</accession>
<dbReference type="GO" id="GO:0005524">
    <property type="term" value="F:ATP binding"/>
    <property type="evidence" value="ECO:0007669"/>
    <property type="project" value="UniProtKB-KW"/>
</dbReference>
<dbReference type="CDD" id="cd00082">
    <property type="entry name" value="HisKA"/>
    <property type="match status" value="1"/>
</dbReference>
<keyword evidence="10" id="KW-0804">Transcription</keyword>
<dbReference type="InterPro" id="IPR011006">
    <property type="entry name" value="CheY-like_superfamily"/>
</dbReference>
<dbReference type="InterPro" id="IPR001789">
    <property type="entry name" value="Sig_transdc_resp-reg_receiver"/>
</dbReference>
<evidence type="ECO:0000259" key="12">
    <source>
        <dbReference type="PROSITE" id="PS50109"/>
    </source>
</evidence>
<reference evidence="15" key="1">
    <citation type="submission" date="2005-08" db="EMBL/GenBank/DDBJ databases">
        <title>Complete sequence of chromosome 2 of Ralstonia eutropha JMP134.</title>
        <authorList>
            <person name="Copeland A."/>
            <person name="Lucas S."/>
            <person name="Lapidus A."/>
            <person name="Barry K."/>
            <person name="Detter J.C."/>
            <person name="Glavina T."/>
            <person name="Hammon N."/>
            <person name="Israni S."/>
            <person name="Pitluck S."/>
            <person name="Goltsman E."/>
            <person name="Martinez M."/>
            <person name="Schmutz J."/>
            <person name="Larimer F."/>
            <person name="Land M."/>
            <person name="Lykidis A."/>
            <person name="Richardson P."/>
        </authorList>
    </citation>
    <scope>NUCLEOTIDE SEQUENCE [LARGE SCALE GENOMIC DNA]</scope>
    <source>
        <strain evidence="15">JMP134</strain>
    </source>
</reference>
<keyword evidence="4 11" id="KW-0597">Phosphoprotein</keyword>
<dbReference type="Gene3D" id="1.10.287.130">
    <property type="match status" value="1"/>
</dbReference>
<dbReference type="Pfam" id="PF00672">
    <property type="entry name" value="HAMP"/>
    <property type="match status" value="1"/>
</dbReference>
<evidence type="ECO:0000256" key="6">
    <source>
        <dbReference type="ARBA" id="ARBA00022777"/>
    </source>
</evidence>
<comment type="catalytic activity">
    <reaction evidence="1">
        <text>ATP + protein L-histidine = ADP + protein N-phospho-L-histidine.</text>
        <dbReference type="EC" id="2.7.13.3"/>
    </reaction>
</comment>
<dbReference type="InterPro" id="IPR036890">
    <property type="entry name" value="HATPase_C_sf"/>
</dbReference>
<feature type="domain" description="Response regulatory" evidence="13">
    <location>
        <begin position="4"/>
        <end position="117"/>
    </location>
</feature>
<organism evidence="15">
    <name type="scientific">Cupriavidus pinatubonensis (strain JMP 134 / LMG 1197)</name>
    <name type="common">Cupriavidus necator (strain JMP 134)</name>
    <dbReference type="NCBI Taxonomy" id="264198"/>
    <lineage>
        <taxon>Bacteria</taxon>
        <taxon>Pseudomonadati</taxon>
        <taxon>Pseudomonadota</taxon>
        <taxon>Betaproteobacteria</taxon>
        <taxon>Burkholderiales</taxon>
        <taxon>Burkholderiaceae</taxon>
        <taxon>Cupriavidus</taxon>
    </lineage>
</organism>
<protein>
    <recommendedName>
        <fullName evidence="3">histidine kinase</fullName>
        <ecNumber evidence="3">2.7.13.3</ecNumber>
    </recommendedName>
</protein>
<dbReference type="SUPFAM" id="SSF52172">
    <property type="entry name" value="CheY-like"/>
    <property type="match status" value="1"/>
</dbReference>
<dbReference type="SUPFAM" id="SSF47384">
    <property type="entry name" value="Homodimeric domain of signal transducing histidine kinase"/>
    <property type="match status" value="1"/>
</dbReference>
<keyword evidence="15" id="KW-0067">ATP-binding</keyword>
<dbReference type="GO" id="GO:0016020">
    <property type="term" value="C:membrane"/>
    <property type="evidence" value="ECO:0007669"/>
    <property type="project" value="UniProtKB-SubCell"/>
</dbReference>
<dbReference type="Gene3D" id="6.10.250.690">
    <property type="match status" value="1"/>
</dbReference>
<dbReference type="HOGENOM" id="CLU_000445_114_72_4"/>
<keyword evidence="15" id="KW-0547">Nucleotide-binding</keyword>
<dbReference type="SMART" id="SM00388">
    <property type="entry name" value="HisKA"/>
    <property type="match status" value="1"/>
</dbReference>
<dbReference type="InterPro" id="IPR004358">
    <property type="entry name" value="Sig_transdc_His_kin-like_C"/>
</dbReference>
<dbReference type="eggNOG" id="COG2205">
    <property type="taxonomic scope" value="Bacteria"/>
</dbReference>
<evidence type="ECO:0000256" key="3">
    <source>
        <dbReference type="ARBA" id="ARBA00012438"/>
    </source>
</evidence>
<comment type="subcellular location">
    <subcellularLocation>
        <location evidence="2">Membrane</location>
    </subcellularLocation>
</comment>
<dbReference type="SMART" id="SM00387">
    <property type="entry name" value="HATPase_c"/>
    <property type="match status" value="1"/>
</dbReference>
<dbReference type="PANTHER" id="PTHR43547">
    <property type="entry name" value="TWO-COMPONENT HISTIDINE KINASE"/>
    <property type="match status" value="1"/>
</dbReference>
<dbReference type="Gene3D" id="3.30.565.10">
    <property type="entry name" value="Histidine kinase-like ATPase, C-terminal domain"/>
    <property type="match status" value="1"/>
</dbReference>
<evidence type="ECO:0000256" key="7">
    <source>
        <dbReference type="ARBA" id="ARBA00023012"/>
    </source>
</evidence>
<sequence>MPGHVLIVDDDAETRRLLREYLQKQGYRATAVADGRALRAALGTARPDLIVLDLMLAGKDGLELCRDLRTRSNLPIIMLTARDEETDRVVGLEMGADDYVVKPFNPRELLARIKSVLRRARSLPDNLEPEAAAWFKFSGWVLDAATRNLTSDRAPMPEDGPLEVARAAHAFNTMRASLSRYLRERSATLAAMSHDLKTPITRLRLRAELLDDGELKQEISQDLHDMESMVQATLAFMRGGDSAEPIQPLDVTALLESLQADAEEVGAHVSIEGSTDRPYPGRPQALKRCLSNLVDNACKYGNRAEILVEDDERQLVIRVLDQGPGISEAQLERVFEPFYRIERSRSRDTGGTGLGLTIARAIAQIHGGTLVLHNLKRGGLEAMLTLPRPATVIDDR</sequence>
<dbReference type="FunFam" id="3.40.50.2300:FF:000001">
    <property type="entry name" value="DNA-binding response regulator PhoB"/>
    <property type="match status" value="1"/>
</dbReference>
<dbReference type="InterPro" id="IPR003594">
    <property type="entry name" value="HATPase_dom"/>
</dbReference>
<dbReference type="Pfam" id="PF00512">
    <property type="entry name" value="HisKA"/>
    <property type="match status" value="1"/>
</dbReference>
<feature type="domain" description="HAMP" evidence="14">
    <location>
        <begin position="154"/>
        <end position="183"/>
    </location>
</feature>
<dbReference type="GO" id="GO:0000155">
    <property type="term" value="F:phosphorelay sensor kinase activity"/>
    <property type="evidence" value="ECO:0007669"/>
    <property type="project" value="InterPro"/>
</dbReference>